<evidence type="ECO:0000256" key="1">
    <source>
        <dbReference type="ARBA" id="ARBA00023015"/>
    </source>
</evidence>
<dbReference type="SUPFAM" id="SSF46689">
    <property type="entry name" value="Homeodomain-like"/>
    <property type="match status" value="1"/>
</dbReference>
<dbReference type="GO" id="GO:0003700">
    <property type="term" value="F:DNA-binding transcription factor activity"/>
    <property type="evidence" value="ECO:0007669"/>
    <property type="project" value="InterPro"/>
</dbReference>
<name>A0A1G6TYF6_9PSEU</name>
<dbReference type="Pfam" id="PF14525">
    <property type="entry name" value="AraC_binding_2"/>
    <property type="match status" value="1"/>
</dbReference>
<dbReference type="EMBL" id="FMZZ01000010">
    <property type="protein sequence ID" value="SDD34091.1"/>
    <property type="molecule type" value="Genomic_DNA"/>
</dbReference>
<dbReference type="OrthoDB" id="9799345at2"/>
<organism evidence="5 6">
    <name type="scientific">Actinokineospora iranica</name>
    <dbReference type="NCBI Taxonomy" id="1271860"/>
    <lineage>
        <taxon>Bacteria</taxon>
        <taxon>Bacillati</taxon>
        <taxon>Actinomycetota</taxon>
        <taxon>Actinomycetes</taxon>
        <taxon>Pseudonocardiales</taxon>
        <taxon>Pseudonocardiaceae</taxon>
        <taxon>Actinokineospora</taxon>
    </lineage>
</organism>
<dbReference type="GO" id="GO:0043565">
    <property type="term" value="F:sequence-specific DNA binding"/>
    <property type="evidence" value="ECO:0007669"/>
    <property type="project" value="InterPro"/>
</dbReference>
<dbReference type="InterPro" id="IPR009057">
    <property type="entry name" value="Homeodomain-like_sf"/>
</dbReference>
<feature type="domain" description="HTH araC/xylS-type" evidence="4">
    <location>
        <begin position="218"/>
        <end position="319"/>
    </location>
</feature>
<dbReference type="SMART" id="SM00342">
    <property type="entry name" value="HTH_ARAC"/>
    <property type="match status" value="1"/>
</dbReference>
<dbReference type="RefSeq" id="WP_091453213.1">
    <property type="nucleotide sequence ID" value="NZ_FMZZ01000010.1"/>
</dbReference>
<sequence length="326" mass="36818">MIETVIRTADVPAEDRFEYWRDNLRRMHAPMDLVSAHSADFRASQRILRFGPVSVLTAAYQPLVFRRTPKLIRQSDPEMYHLALVTRGRGGATWDDHEAEYRDYDLHCNNSSRPCSVWVDDEQDMIESVGVKVPKVLLPLPRTKADQVVGRLMSGRDGVGALFAGFVTRLAEDASTYQPADGPRLGAVLIDLMSAVFAHILDANDRLSPESHQRVLVMRVRAFIRQHLHDPKLTPAVIAAAHHISTSYLHRLFQLDGVTVMAWIRQQRLEHARRDLRDPALRAVPVNQIAARWGFTHHAAFTRAFRAAFGTYPTADRAEPPPVKDA</sequence>
<evidence type="ECO:0000259" key="4">
    <source>
        <dbReference type="PROSITE" id="PS01124"/>
    </source>
</evidence>
<reference evidence="6" key="1">
    <citation type="submission" date="2016-10" db="EMBL/GenBank/DDBJ databases">
        <authorList>
            <person name="Varghese N."/>
            <person name="Submissions S."/>
        </authorList>
    </citation>
    <scope>NUCLEOTIDE SEQUENCE [LARGE SCALE GENOMIC DNA]</scope>
    <source>
        <strain evidence="6">IBRC-M 10403</strain>
    </source>
</reference>
<dbReference type="Gene3D" id="1.10.10.60">
    <property type="entry name" value="Homeodomain-like"/>
    <property type="match status" value="1"/>
</dbReference>
<dbReference type="Pfam" id="PF12833">
    <property type="entry name" value="HTH_18"/>
    <property type="match status" value="1"/>
</dbReference>
<dbReference type="InterPro" id="IPR018060">
    <property type="entry name" value="HTH_AraC"/>
</dbReference>
<dbReference type="InterPro" id="IPR035418">
    <property type="entry name" value="AraC-bd_2"/>
</dbReference>
<dbReference type="STRING" id="1271860.SAMN05216174_11011"/>
<keyword evidence="6" id="KW-1185">Reference proteome</keyword>
<protein>
    <submittedName>
        <fullName evidence="5">AraC-type DNA-binding protein</fullName>
    </submittedName>
</protein>
<keyword evidence="2 5" id="KW-0238">DNA-binding</keyword>
<gene>
    <name evidence="5" type="ORF">SAMN05216174_11011</name>
</gene>
<evidence type="ECO:0000313" key="5">
    <source>
        <dbReference type="EMBL" id="SDD34091.1"/>
    </source>
</evidence>
<dbReference type="AlphaFoldDB" id="A0A1G6TYF6"/>
<keyword evidence="3" id="KW-0804">Transcription</keyword>
<proteinExistence type="predicted"/>
<evidence type="ECO:0000313" key="6">
    <source>
        <dbReference type="Proteomes" id="UP000199501"/>
    </source>
</evidence>
<accession>A0A1G6TYF6</accession>
<keyword evidence="1" id="KW-0805">Transcription regulation</keyword>
<dbReference type="PANTHER" id="PTHR46796">
    <property type="entry name" value="HTH-TYPE TRANSCRIPTIONAL ACTIVATOR RHAS-RELATED"/>
    <property type="match status" value="1"/>
</dbReference>
<dbReference type="InterPro" id="IPR050204">
    <property type="entry name" value="AraC_XylS_family_regulators"/>
</dbReference>
<dbReference type="PROSITE" id="PS01124">
    <property type="entry name" value="HTH_ARAC_FAMILY_2"/>
    <property type="match status" value="1"/>
</dbReference>
<dbReference type="PANTHER" id="PTHR46796:SF6">
    <property type="entry name" value="ARAC SUBFAMILY"/>
    <property type="match status" value="1"/>
</dbReference>
<evidence type="ECO:0000256" key="3">
    <source>
        <dbReference type="ARBA" id="ARBA00023163"/>
    </source>
</evidence>
<evidence type="ECO:0000256" key="2">
    <source>
        <dbReference type="ARBA" id="ARBA00023125"/>
    </source>
</evidence>
<dbReference type="Proteomes" id="UP000199501">
    <property type="component" value="Unassembled WGS sequence"/>
</dbReference>